<reference evidence="2 3" key="1">
    <citation type="submission" date="2016-09" db="EMBL/GenBank/DDBJ databases">
        <title>Desulfuribacillus arsenicus sp. nov., an obligately anaerobic, dissimilatory arsenic- and antimonate-reducing bacterium isolated from anoxic sediments.</title>
        <authorList>
            <person name="Abin C.A."/>
            <person name="Hollibaugh J.T."/>
        </authorList>
    </citation>
    <scope>NUCLEOTIDE SEQUENCE [LARGE SCALE GENOMIC DNA]</scope>
    <source>
        <strain evidence="2 3">MLFW-2</strain>
    </source>
</reference>
<feature type="domain" description="STAS" evidence="1">
    <location>
        <begin position="1"/>
        <end position="106"/>
    </location>
</feature>
<dbReference type="AlphaFoldDB" id="A0A1E5L565"/>
<dbReference type="SUPFAM" id="SSF52091">
    <property type="entry name" value="SpoIIaa-like"/>
    <property type="match status" value="1"/>
</dbReference>
<dbReference type="PANTHER" id="PTHR33495:SF2">
    <property type="entry name" value="ANTI-SIGMA FACTOR ANTAGONIST TM_1081-RELATED"/>
    <property type="match status" value="1"/>
</dbReference>
<comment type="caution">
    <text evidence="2">The sequence shown here is derived from an EMBL/GenBank/DDBJ whole genome shotgun (WGS) entry which is preliminary data.</text>
</comment>
<gene>
    <name evidence="2" type="ORF">BHU72_05725</name>
</gene>
<dbReference type="InterPro" id="IPR002645">
    <property type="entry name" value="STAS_dom"/>
</dbReference>
<organism evidence="2 3">
    <name type="scientific">Desulfuribacillus stibiiarsenatis</name>
    <dbReference type="NCBI Taxonomy" id="1390249"/>
    <lineage>
        <taxon>Bacteria</taxon>
        <taxon>Bacillati</taxon>
        <taxon>Bacillota</taxon>
        <taxon>Desulfuribacillia</taxon>
        <taxon>Desulfuribacillales</taxon>
        <taxon>Desulfuribacillaceae</taxon>
        <taxon>Desulfuribacillus</taxon>
    </lineage>
</organism>
<accession>A0A1E5L565</accession>
<evidence type="ECO:0000313" key="3">
    <source>
        <dbReference type="Proteomes" id="UP000095255"/>
    </source>
</evidence>
<dbReference type="Pfam" id="PF01740">
    <property type="entry name" value="STAS"/>
    <property type="match status" value="1"/>
</dbReference>
<name>A0A1E5L565_9FIRM</name>
<dbReference type="PANTHER" id="PTHR33495">
    <property type="entry name" value="ANTI-SIGMA FACTOR ANTAGONIST TM_1081-RELATED-RELATED"/>
    <property type="match status" value="1"/>
</dbReference>
<evidence type="ECO:0000313" key="2">
    <source>
        <dbReference type="EMBL" id="OEH85109.1"/>
    </source>
</evidence>
<dbReference type="GO" id="GO:0043856">
    <property type="term" value="F:anti-sigma factor antagonist activity"/>
    <property type="evidence" value="ECO:0007669"/>
    <property type="project" value="TreeGrafter"/>
</dbReference>
<keyword evidence="3" id="KW-1185">Reference proteome</keyword>
<dbReference type="InterPro" id="IPR036513">
    <property type="entry name" value="STAS_dom_sf"/>
</dbReference>
<sequence length="106" mass="12659">MYTVVMKHKEASIQILEYRVHLHNHMKLKQKLEELIDNGCNHISLDFRHVKYIDCTSIGMILSYHKRLECQNGQIHIVNIQSQHLLEIFSIMKLDEILRLEKSDLY</sequence>
<dbReference type="EMBL" id="MJAT01000033">
    <property type="protein sequence ID" value="OEH85109.1"/>
    <property type="molecule type" value="Genomic_DNA"/>
</dbReference>
<dbReference type="Proteomes" id="UP000095255">
    <property type="component" value="Unassembled WGS sequence"/>
</dbReference>
<dbReference type="CDD" id="cd07043">
    <property type="entry name" value="STAS_anti-anti-sigma_factors"/>
    <property type="match status" value="1"/>
</dbReference>
<dbReference type="PROSITE" id="PS50801">
    <property type="entry name" value="STAS"/>
    <property type="match status" value="1"/>
</dbReference>
<protein>
    <recommendedName>
        <fullName evidence="1">STAS domain-containing protein</fullName>
    </recommendedName>
</protein>
<evidence type="ECO:0000259" key="1">
    <source>
        <dbReference type="PROSITE" id="PS50801"/>
    </source>
</evidence>
<dbReference type="STRING" id="1390249.BHU72_05725"/>
<dbReference type="RefSeq" id="WP_069702436.1">
    <property type="nucleotide sequence ID" value="NZ_MJAT01000033.1"/>
</dbReference>
<proteinExistence type="predicted"/>
<dbReference type="Gene3D" id="3.30.750.24">
    <property type="entry name" value="STAS domain"/>
    <property type="match status" value="1"/>
</dbReference>